<sequence>MTFKNIFFTVDSGVARIVLNRPEKLNSLDAETMVELHEAMSRIEADRQVRVLILGGAGRAFCAGQDLADPAMQEVDGKLPDIGNLVERYFKPLVMRLQSLQVPTVAAVQGLAAGGGASIALACDLVVAAESAYFLQAFSRIGLTPDTGSTWFLTRSVGTVRALGLAMLAEKLPATKAAEWGLIWQVVEDSEFASTINALAVKIAQMPTKALVRTRQLMHAATGHSLEQQLSMEANFIREMGWSADYREGLQAFSQKRPPNFTGE</sequence>
<dbReference type="InterPro" id="IPR001753">
    <property type="entry name" value="Enoyl-CoA_hydra/iso"/>
</dbReference>
<protein>
    <submittedName>
        <fullName evidence="3">2-(1,2-epoxy-1,2-dihydrophenyl)acetyl-CoA isomerase</fullName>
    </submittedName>
</protein>
<dbReference type="SUPFAM" id="SSF52096">
    <property type="entry name" value="ClpP/crotonase"/>
    <property type="match status" value="1"/>
</dbReference>
<comment type="similarity">
    <text evidence="1 2">Belongs to the enoyl-CoA hydratase/isomerase family.</text>
</comment>
<comment type="caution">
    <text evidence="3">The sequence shown here is derived from an EMBL/GenBank/DDBJ whole genome shotgun (WGS) entry which is preliminary data.</text>
</comment>
<dbReference type="CDD" id="cd06558">
    <property type="entry name" value="crotonase-like"/>
    <property type="match status" value="1"/>
</dbReference>
<dbReference type="OrthoDB" id="5291143at2"/>
<dbReference type="PANTHER" id="PTHR43459:SF1">
    <property type="entry name" value="EG:BACN32G11.4 PROTEIN"/>
    <property type="match status" value="1"/>
</dbReference>
<gene>
    <name evidence="3" type="ORF">C4E15_18610</name>
</gene>
<dbReference type="InterPro" id="IPR014748">
    <property type="entry name" value="Enoyl-CoA_hydra_C"/>
</dbReference>
<evidence type="ECO:0000256" key="2">
    <source>
        <dbReference type="RuleBase" id="RU003707"/>
    </source>
</evidence>
<organism evidence="3 4">
    <name type="scientific">Achromobacter spanius</name>
    <dbReference type="NCBI Taxonomy" id="217203"/>
    <lineage>
        <taxon>Bacteria</taxon>
        <taxon>Pseudomonadati</taxon>
        <taxon>Pseudomonadota</taxon>
        <taxon>Betaproteobacteria</taxon>
        <taxon>Burkholderiales</taxon>
        <taxon>Alcaligenaceae</taxon>
        <taxon>Achromobacter</taxon>
    </lineage>
</organism>
<dbReference type="InterPro" id="IPR018376">
    <property type="entry name" value="Enoyl-CoA_hyd/isom_CS"/>
</dbReference>
<dbReference type="Proteomes" id="UP000239990">
    <property type="component" value="Unassembled WGS sequence"/>
</dbReference>
<dbReference type="InterPro" id="IPR029045">
    <property type="entry name" value="ClpP/crotonase-like_dom_sf"/>
</dbReference>
<name>A0A2S5GP16_9BURK</name>
<evidence type="ECO:0000256" key="1">
    <source>
        <dbReference type="ARBA" id="ARBA00005254"/>
    </source>
</evidence>
<evidence type="ECO:0000313" key="3">
    <source>
        <dbReference type="EMBL" id="PPA74708.1"/>
    </source>
</evidence>
<dbReference type="RefSeq" id="WP_024070071.1">
    <property type="nucleotide sequence ID" value="NZ_PREU01000008.1"/>
</dbReference>
<dbReference type="Pfam" id="PF00378">
    <property type="entry name" value="ECH_1"/>
    <property type="match status" value="1"/>
</dbReference>
<dbReference type="PROSITE" id="PS00166">
    <property type="entry name" value="ENOYL_COA_HYDRATASE"/>
    <property type="match status" value="1"/>
</dbReference>
<dbReference type="PANTHER" id="PTHR43459">
    <property type="entry name" value="ENOYL-COA HYDRATASE"/>
    <property type="match status" value="1"/>
</dbReference>
<dbReference type="Gene3D" id="1.10.12.10">
    <property type="entry name" value="Lyase 2-enoyl-coa Hydratase, Chain A, domain 2"/>
    <property type="match status" value="1"/>
</dbReference>
<dbReference type="Gene3D" id="3.90.226.10">
    <property type="entry name" value="2-enoyl-CoA Hydratase, Chain A, domain 1"/>
    <property type="match status" value="1"/>
</dbReference>
<dbReference type="EMBL" id="PREU01000008">
    <property type="protein sequence ID" value="PPA74708.1"/>
    <property type="molecule type" value="Genomic_DNA"/>
</dbReference>
<keyword evidence="3" id="KW-0413">Isomerase</keyword>
<dbReference type="GO" id="GO:0016853">
    <property type="term" value="F:isomerase activity"/>
    <property type="evidence" value="ECO:0007669"/>
    <property type="project" value="UniProtKB-KW"/>
</dbReference>
<dbReference type="AlphaFoldDB" id="A0A2S5GP16"/>
<evidence type="ECO:0000313" key="4">
    <source>
        <dbReference type="Proteomes" id="UP000239990"/>
    </source>
</evidence>
<proteinExistence type="inferred from homology"/>
<accession>A0A2S5GP16</accession>
<reference evidence="3 4" key="1">
    <citation type="submission" date="2018-02" db="EMBL/GenBank/DDBJ databases">
        <title>Draft Genome of Achromobacter spanius stain 6.</title>
        <authorList>
            <person name="Gunasekera T.S."/>
            <person name="Radwan O."/>
            <person name="Ruiz O.N."/>
        </authorList>
    </citation>
    <scope>NUCLEOTIDE SEQUENCE [LARGE SCALE GENOMIC DNA]</scope>
    <source>
        <strain evidence="3 4">6</strain>
    </source>
</reference>